<feature type="domain" description="FAM91 N-terminal" evidence="4">
    <location>
        <begin position="76"/>
        <end position="400"/>
    </location>
</feature>
<evidence type="ECO:0000256" key="3">
    <source>
        <dbReference type="SAM" id="Phobius"/>
    </source>
</evidence>
<dbReference type="OrthoDB" id="275996at2759"/>
<dbReference type="Pfam" id="PF14647">
    <property type="entry name" value="FAM91_N"/>
    <property type="match status" value="1"/>
</dbReference>
<evidence type="ECO:0000259" key="5">
    <source>
        <dbReference type="Pfam" id="PF14648"/>
    </source>
</evidence>
<dbReference type="InterPro" id="IPR028091">
    <property type="entry name" value="FAM91_N_dom"/>
</dbReference>
<proteinExistence type="inferred from homology"/>
<evidence type="ECO:0000259" key="4">
    <source>
        <dbReference type="Pfam" id="PF14647"/>
    </source>
</evidence>
<comment type="similarity">
    <text evidence="1">Belongs to the FAM91 family.</text>
</comment>
<feature type="region of interest" description="Disordered" evidence="2">
    <location>
        <begin position="780"/>
        <end position="801"/>
    </location>
</feature>
<feature type="domain" description="FAM91 C-terminal" evidence="5">
    <location>
        <begin position="447"/>
        <end position="926"/>
    </location>
</feature>
<organism evidence="6 7">
    <name type="scientific">Trypanosoma cruzi marinkellei</name>
    <dbReference type="NCBI Taxonomy" id="85056"/>
    <lineage>
        <taxon>Eukaryota</taxon>
        <taxon>Discoba</taxon>
        <taxon>Euglenozoa</taxon>
        <taxon>Kinetoplastea</taxon>
        <taxon>Metakinetoplastina</taxon>
        <taxon>Trypanosomatida</taxon>
        <taxon>Trypanosomatidae</taxon>
        <taxon>Trypanosoma</taxon>
        <taxon>Schizotrypanum</taxon>
    </lineage>
</organism>
<dbReference type="InterPro" id="IPR039199">
    <property type="entry name" value="FAM91"/>
</dbReference>
<dbReference type="InterPro" id="IPR028097">
    <property type="entry name" value="FAM91_C_dom"/>
</dbReference>
<feature type="transmembrane region" description="Helical" evidence="3">
    <location>
        <begin position="23"/>
        <end position="56"/>
    </location>
</feature>
<gene>
    <name evidence="6" type="ORF">MOQ_005653</name>
</gene>
<evidence type="ECO:0000313" key="7">
    <source>
        <dbReference type="Proteomes" id="UP000007350"/>
    </source>
</evidence>
<comment type="caution">
    <text evidence="6">The sequence shown here is derived from an EMBL/GenBank/DDBJ whole genome shotgun (WGS) entry which is preliminary data.</text>
</comment>
<feature type="region of interest" description="Disordered" evidence="2">
    <location>
        <begin position="424"/>
        <end position="443"/>
    </location>
</feature>
<dbReference type="AlphaFoldDB" id="K2NNW1"/>
<keyword evidence="3" id="KW-1133">Transmembrane helix</keyword>
<protein>
    <recommendedName>
        <fullName evidence="8">FAM91 N-terminal domain-containing protein</fullName>
    </recommendedName>
</protein>
<keyword evidence="3" id="KW-0472">Membrane</keyword>
<name>K2NNW1_TRYCR</name>
<evidence type="ECO:0000313" key="6">
    <source>
        <dbReference type="EMBL" id="EKF30537.1"/>
    </source>
</evidence>
<evidence type="ECO:0000256" key="2">
    <source>
        <dbReference type="SAM" id="MobiDB-lite"/>
    </source>
</evidence>
<dbReference type="Proteomes" id="UP000007350">
    <property type="component" value="Unassembled WGS sequence"/>
</dbReference>
<dbReference type="PANTHER" id="PTHR28441:SF2">
    <property type="entry name" value="PROTEIN FAM91A1"/>
    <property type="match status" value="1"/>
</dbReference>
<reference evidence="6 7" key="1">
    <citation type="journal article" date="2012" name="BMC Genomics">
        <title>Comparative genomic analysis of human infective Trypanosoma cruzi lineages with the bat-restricted subspecies T. cruzi marinkellei.</title>
        <authorList>
            <person name="Franzen O."/>
            <person name="Talavera-Lopez C."/>
            <person name="Ochaya S."/>
            <person name="Butler C.E."/>
            <person name="Messenger L.A."/>
            <person name="Lewis M.D."/>
            <person name="Llewellyn M.S."/>
            <person name="Marinkelle C.J."/>
            <person name="Tyler K.M."/>
            <person name="Miles M.A."/>
            <person name="Andersson B."/>
        </authorList>
    </citation>
    <scope>NUCLEOTIDE SEQUENCE [LARGE SCALE GENOMIC DNA]</scope>
    <source>
        <strain evidence="6 7">B7</strain>
    </source>
</reference>
<evidence type="ECO:0000256" key="1">
    <source>
        <dbReference type="ARBA" id="ARBA00010319"/>
    </source>
</evidence>
<feature type="compositionally biased region" description="Low complexity" evidence="2">
    <location>
        <begin position="786"/>
        <end position="796"/>
    </location>
</feature>
<sequence length="940" mass="105593">MCVCVCVCVICGTRRLGKSSFSFFFFVLLNSLSLSFFYFLLIVSFFFLFIFIIFVLEVPYCRMAGQHHARDLQQALESRLPYESLSGPLRQRVSLQAYKLHSVHFAALRYHSYQRLPNFLRASMTEQSYYEVLIVYLQENLQLYPYLHIRKITQYTKETPLSYYTTMISELLKSERSYDTLPNFTAVDVLNIIGIGRNQYLELTKEVRSKLRWHINRRFVKSYLPSEMLPSVTIPPFWGVFAVDMPAETIKRANLSNEEATLHRQLLKLSTENESHNRGNGGCHFACEFPRESLHALYRKGLVCATFSVGPEDQITVPPLERFVMNRTSDDPTEVMLYKVLSTIDNRTSLSLLAQLLMVDELDVCAAAQVYIRLGLAQLKTVHIPEEILNFMERVHETWRDVVEERMSEASAVSLAGSAPCTSTEAGVSEADAGTKDTYSNNGSHPPRRIALLYDASLTGFLMMTNLSADPTFKQHAVTLFEVGKLSEEMIGSFIEKLEQVDIKTEHDLGDEAVKYICSVLSLREVLKALRRVVGPDKESGVDMLKVESMNELEPTTRYSVLGRNYWAYFVTSPVSYAPLIDVALNGVYGSTVSLMPSPWMTLYLYNKMGIGPHSLLLPVGARLAAWPPLFQDTEKGVAKLRLQPFTMDAEITYVEATTSIILLNEMTVMAPLFVQRVEDVPLERDTEGRFLVESPTYTSLDVVVPFTASDTEALALFRAAVMHHSHATSVQFVSTDVVDEMVALRSFLDLFHLAAETMHLKDSLGCFTFHVSLQEVVKEEGGGKETTPTPTPTVTHADPMKGMGLKREVTRCYSLADAYITDIGFGIPLTHADCCSVMVRHLEDLLGETRSECHNNAMRELADDFGLFLGSHSPLTSSAREKMALQSTAVVGPSTQMHIRRLGEGGNGGAPFPSAMIFFDGTHLTVMDDWNPLVELWPV</sequence>
<evidence type="ECO:0008006" key="8">
    <source>
        <dbReference type="Google" id="ProtNLM"/>
    </source>
</evidence>
<keyword evidence="3" id="KW-0812">Transmembrane</keyword>
<accession>K2NNW1</accession>
<dbReference type="PANTHER" id="PTHR28441">
    <property type="entry name" value="PROTEIN FAM91A1"/>
    <property type="match status" value="1"/>
</dbReference>
<keyword evidence="7" id="KW-1185">Reference proteome</keyword>
<dbReference type="Pfam" id="PF14648">
    <property type="entry name" value="FAM91_C"/>
    <property type="match status" value="1"/>
</dbReference>
<dbReference type="EMBL" id="AHKC01011998">
    <property type="protein sequence ID" value="EKF30537.1"/>
    <property type="molecule type" value="Genomic_DNA"/>
</dbReference>